<proteinExistence type="predicted"/>
<dbReference type="EMBL" id="KQ978602">
    <property type="protein sequence ID" value="KYN29934.1"/>
    <property type="molecule type" value="Genomic_DNA"/>
</dbReference>
<dbReference type="Gene3D" id="3.60.10.10">
    <property type="entry name" value="Endonuclease/exonuclease/phosphatase"/>
    <property type="match status" value="1"/>
</dbReference>
<gene>
    <name evidence="2" type="ORF">ALC57_00604</name>
</gene>
<evidence type="ECO:0000256" key="1">
    <source>
        <dbReference type="SAM" id="MobiDB-lite"/>
    </source>
</evidence>
<keyword evidence="3" id="KW-1185">Reference proteome</keyword>
<dbReference type="Proteomes" id="UP000078492">
    <property type="component" value="Unassembled WGS sequence"/>
</dbReference>
<evidence type="ECO:0008006" key="4">
    <source>
        <dbReference type="Google" id="ProtNLM"/>
    </source>
</evidence>
<organism evidence="2 3">
    <name type="scientific">Trachymyrmex cornetzi</name>
    <dbReference type="NCBI Taxonomy" id="471704"/>
    <lineage>
        <taxon>Eukaryota</taxon>
        <taxon>Metazoa</taxon>
        <taxon>Ecdysozoa</taxon>
        <taxon>Arthropoda</taxon>
        <taxon>Hexapoda</taxon>
        <taxon>Insecta</taxon>
        <taxon>Pterygota</taxon>
        <taxon>Neoptera</taxon>
        <taxon>Endopterygota</taxon>
        <taxon>Hymenoptera</taxon>
        <taxon>Apocrita</taxon>
        <taxon>Aculeata</taxon>
        <taxon>Formicoidea</taxon>
        <taxon>Formicidae</taxon>
        <taxon>Myrmicinae</taxon>
        <taxon>Trachymyrmex</taxon>
    </lineage>
</organism>
<protein>
    <recommendedName>
        <fullName evidence="4">Endonuclease/exonuclease/phosphatase domain-containing protein</fullName>
    </recommendedName>
</protein>
<dbReference type="SUPFAM" id="SSF56219">
    <property type="entry name" value="DNase I-like"/>
    <property type="match status" value="1"/>
</dbReference>
<dbReference type="InterPro" id="IPR036691">
    <property type="entry name" value="Endo/exonu/phosph_ase_sf"/>
</dbReference>
<evidence type="ECO:0000313" key="3">
    <source>
        <dbReference type="Proteomes" id="UP000078492"/>
    </source>
</evidence>
<sequence length="410" mass="47057">MDSQDFPRLRANTRYKTSSDFSPLSYDTSNSFNILDRDDPGHGRMSYAEAAGSRMAQHQAQHNPSQNNMNRYRPSQKFQINQNSNSRLPENPGYDKRALNDYQDSQERAHTRGTAYQYAPPPQRGFGFGSSNGFDFFGFIPDLMDLISEAVRCFRNHDFATLYLILSYHLFRGSPILIIMRDLTHMTITFTRLTIDMKNVHLNMIQLTQIIRNFRPHLLIISVVIFGIKKQLLNTSSSPSDIISISRTYSRALQVDSMTSRKKSRPHLRVLQWNCGGARGNQASLTSLAKEFNVICIQESMLKPDDVFRFKTFNVVRSDINQVSHSGICTFIKENIKFEVIFFHHIEHSSVEDQVIKIITGKGPVVLVNLYRHPGQHTPITFFQDLVNALRESDFFLILGEYFPMDSAKP</sequence>
<reference evidence="2 3" key="1">
    <citation type="submission" date="2015-09" db="EMBL/GenBank/DDBJ databases">
        <title>Trachymyrmex cornetzi WGS genome.</title>
        <authorList>
            <person name="Nygaard S."/>
            <person name="Hu H."/>
            <person name="Boomsma J."/>
            <person name="Zhang G."/>
        </authorList>
    </citation>
    <scope>NUCLEOTIDE SEQUENCE [LARGE SCALE GENOMIC DNA]</scope>
    <source>
        <strain evidence="2">Tcor2-1</strain>
        <tissue evidence="2">Whole body</tissue>
    </source>
</reference>
<feature type="compositionally biased region" description="Polar residues" evidence="1">
    <location>
        <begin position="56"/>
        <end position="70"/>
    </location>
</feature>
<evidence type="ECO:0000313" key="2">
    <source>
        <dbReference type="EMBL" id="KYN29934.1"/>
    </source>
</evidence>
<accession>A0A151JRL3</accession>
<feature type="compositionally biased region" description="Polar residues" evidence="1">
    <location>
        <begin position="14"/>
        <end position="33"/>
    </location>
</feature>
<name>A0A151JRL3_9HYME</name>
<feature type="region of interest" description="Disordered" evidence="1">
    <location>
        <begin position="1"/>
        <end position="71"/>
    </location>
</feature>
<dbReference type="AlphaFoldDB" id="A0A151JRL3"/>
<dbReference type="STRING" id="471704.A0A151JRL3"/>